<dbReference type="SUPFAM" id="SSF56935">
    <property type="entry name" value="Porins"/>
    <property type="match status" value="1"/>
</dbReference>
<dbReference type="InterPro" id="IPR036942">
    <property type="entry name" value="Beta-barrel_TonB_sf"/>
</dbReference>
<evidence type="ECO:0000256" key="3">
    <source>
        <dbReference type="ARBA" id="ARBA00022452"/>
    </source>
</evidence>
<keyword evidence="6 11" id="KW-0798">TonB box</keyword>
<accession>A0ABU5Q6M2</accession>
<dbReference type="PROSITE" id="PS52016">
    <property type="entry name" value="TONB_DEPENDENT_REC_3"/>
    <property type="match status" value="1"/>
</dbReference>
<dbReference type="RefSeq" id="WP_323295566.1">
    <property type="nucleotide sequence ID" value="NZ_JAYFUM010000005.1"/>
</dbReference>
<dbReference type="InterPro" id="IPR012910">
    <property type="entry name" value="Plug_dom"/>
</dbReference>
<dbReference type="Gene3D" id="2.40.170.20">
    <property type="entry name" value="TonB-dependent receptor, beta-barrel domain"/>
    <property type="match status" value="1"/>
</dbReference>
<dbReference type="Proteomes" id="UP001302949">
    <property type="component" value="Unassembled WGS sequence"/>
</dbReference>
<dbReference type="Pfam" id="PF13715">
    <property type="entry name" value="CarbopepD_reg_2"/>
    <property type="match status" value="1"/>
</dbReference>
<feature type="domain" description="TonB-dependent receptor plug" evidence="13">
    <location>
        <begin position="120"/>
        <end position="224"/>
    </location>
</feature>
<sequence>MKYRIGLIALFFLGTGLQAIAQQIVLKGKITASDGKPVEGASVILLQQQKGTLSNQQGEYVLNVQKVHSATLKVSFVGFKTIEKKLSFDKNLRLDFTLEASTQALNEVVVTGQYEPQSVKNSVFQVRVIDKARIEQRAATNLLGVLNNELGFRFSNDMALGTTDIQLMGMSGRNVKILLDGVPMLDRGDTRESLNQIDINSIERIEIVEGPMSVNYGTDALAGVINIITKKPIYQQWSLFAKAQEESVGNEYQLIKNGSEVRQGVHNQSIGATWQNALLNASAGLSTNNFGGWQGNSTERSKEWLPKEQLLGHIKLGLTKRNGSIYYRNDFLHETITSFGNVNVNTQQARDQKFITDRMMHQLQGEMRISERLTMNALASFTDYQRKTQTSIIDLNTGKRTLSLGQGEQDVAKFDNKMLRTTFQYRFSKNLSFQPGFEINLDNASGARIAGSPKINDYALFVSSVISLDSVVQIRPGLRFIQNSVYDAPPVIPSINAKVKLDSNWDLRLAYARGFRSPALRELYFNFFDASHSIKGNPNLKAEESDSFNASITYFSSKENRLNVKSVLTGFYNDFRNLISYGTDPSDPSVSQTINIDRFKTVGTTLENTAVWQNLRATLGFSYIGRYNQLLSDEAYQNQAMPEFLWSPEVNANIMYALPKTKTTLGLFYKYTGKRTAYQAETESNGDVKVSLTEVAAYHWADFTITQKITSALQMSTGVKNLLNVTRLNNSGTSGTSGHSVSGPVPMSYGRSYFVGLTYNLISKK</sequence>
<keyword evidence="9 10" id="KW-0998">Cell outer membrane</keyword>
<keyword evidence="2 10" id="KW-0813">Transport</keyword>
<evidence type="ECO:0000256" key="7">
    <source>
        <dbReference type="ARBA" id="ARBA00023136"/>
    </source>
</evidence>
<dbReference type="PANTHER" id="PTHR30069">
    <property type="entry name" value="TONB-DEPENDENT OUTER MEMBRANE RECEPTOR"/>
    <property type="match status" value="1"/>
</dbReference>
<keyword evidence="3 10" id="KW-1134">Transmembrane beta strand</keyword>
<evidence type="ECO:0000259" key="13">
    <source>
        <dbReference type="Pfam" id="PF07715"/>
    </source>
</evidence>
<name>A0ABU5Q6M2_9BACT</name>
<evidence type="ECO:0000256" key="10">
    <source>
        <dbReference type="PROSITE-ProRule" id="PRU01360"/>
    </source>
</evidence>
<evidence type="ECO:0000256" key="4">
    <source>
        <dbReference type="ARBA" id="ARBA00022692"/>
    </source>
</evidence>
<keyword evidence="5" id="KW-0732">Signal</keyword>
<dbReference type="InterPro" id="IPR039426">
    <property type="entry name" value="TonB-dep_rcpt-like"/>
</dbReference>
<dbReference type="Pfam" id="PF07715">
    <property type="entry name" value="Plug"/>
    <property type="match status" value="1"/>
</dbReference>
<keyword evidence="7 10" id="KW-0472">Membrane</keyword>
<protein>
    <submittedName>
        <fullName evidence="14">TonB-dependent receptor</fullName>
    </submittedName>
</protein>
<evidence type="ECO:0000256" key="2">
    <source>
        <dbReference type="ARBA" id="ARBA00022448"/>
    </source>
</evidence>
<evidence type="ECO:0000256" key="1">
    <source>
        <dbReference type="ARBA" id="ARBA00004571"/>
    </source>
</evidence>
<organism evidence="14 15">
    <name type="scientific">Arcicella rigui</name>
    <dbReference type="NCBI Taxonomy" id="797020"/>
    <lineage>
        <taxon>Bacteria</taxon>
        <taxon>Pseudomonadati</taxon>
        <taxon>Bacteroidota</taxon>
        <taxon>Cytophagia</taxon>
        <taxon>Cytophagales</taxon>
        <taxon>Flectobacillaceae</taxon>
        <taxon>Arcicella</taxon>
    </lineage>
</organism>
<evidence type="ECO:0000259" key="12">
    <source>
        <dbReference type="Pfam" id="PF00593"/>
    </source>
</evidence>
<dbReference type="PANTHER" id="PTHR30069:SF29">
    <property type="entry name" value="HEMOGLOBIN AND HEMOGLOBIN-HAPTOGLOBIN-BINDING PROTEIN 1-RELATED"/>
    <property type="match status" value="1"/>
</dbReference>
<dbReference type="InterPro" id="IPR008969">
    <property type="entry name" value="CarboxyPept-like_regulatory"/>
</dbReference>
<evidence type="ECO:0000256" key="11">
    <source>
        <dbReference type="RuleBase" id="RU003357"/>
    </source>
</evidence>
<dbReference type="EMBL" id="JAYFUM010000005">
    <property type="protein sequence ID" value="MEA5138398.1"/>
    <property type="molecule type" value="Genomic_DNA"/>
</dbReference>
<dbReference type="InterPro" id="IPR000531">
    <property type="entry name" value="Beta-barrel_TonB"/>
</dbReference>
<dbReference type="CDD" id="cd01347">
    <property type="entry name" value="ligand_gated_channel"/>
    <property type="match status" value="1"/>
</dbReference>
<dbReference type="Pfam" id="PF00593">
    <property type="entry name" value="TonB_dep_Rec_b-barrel"/>
    <property type="match status" value="1"/>
</dbReference>
<evidence type="ECO:0000313" key="15">
    <source>
        <dbReference type="Proteomes" id="UP001302949"/>
    </source>
</evidence>
<reference evidence="14 15" key="1">
    <citation type="submission" date="2023-12" db="EMBL/GenBank/DDBJ databases">
        <title>Novel species of the genus Arcicella isolated from rivers.</title>
        <authorList>
            <person name="Lu H."/>
        </authorList>
    </citation>
    <scope>NUCLEOTIDE SEQUENCE [LARGE SCALE GENOMIC DNA]</scope>
    <source>
        <strain evidence="14 15">KCTC 23307</strain>
    </source>
</reference>
<dbReference type="Gene3D" id="2.170.130.10">
    <property type="entry name" value="TonB-dependent receptor, plug domain"/>
    <property type="match status" value="1"/>
</dbReference>
<keyword evidence="15" id="KW-1185">Reference proteome</keyword>
<keyword evidence="8 14" id="KW-0675">Receptor</keyword>
<evidence type="ECO:0000256" key="8">
    <source>
        <dbReference type="ARBA" id="ARBA00023170"/>
    </source>
</evidence>
<proteinExistence type="inferred from homology"/>
<comment type="similarity">
    <text evidence="10 11">Belongs to the TonB-dependent receptor family.</text>
</comment>
<evidence type="ECO:0000256" key="9">
    <source>
        <dbReference type="ARBA" id="ARBA00023237"/>
    </source>
</evidence>
<evidence type="ECO:0000256" key="6">
    <source>
        <dbReference type="ARBA" id="ARBA00023077"/>
    </source>
</evidence>
<gene>
    <name evidence="14" type="ORF">VB248_04610</name>
</gene>
<dbReference type="InterPro" id="IPR037066">
    <property type="entry name" value="Plug_dom_sf"/>
</dbReference>
<comment type="subcellular location">
    <subcellularLocation>
        <location evidence="1 10">Cell outer membrane</location>
        <topology evidence="1 10">Multi-pass membrane protein</topology>
    </subcellularLocation>
</comment>
<dbReference type="SUPFAM" id="SSF49464">
    <property type="entry name" value="Carboxypeptidase regulatory domain-like"/>
    <property type="match status" value="1"/>
</dbReference>
<evidence type="ECO:0000256" key="5">
    <source>
        <dbReference type="ARBA" id="ARBA00022729"/>
    </source>
</evidence>
<keyword evidence="4 10" id="KW-0812">Transmembrane</keyword>
<comment type="caution">
    <text evidence="14">The sequence shown here is derived from an EMBL/GenBank/DDBJ whole genome shotgun (WGS) entry which is preliminary data.</text>
</comment>
<feature type="domain" description="TonB-dependent receptor-like beta-barrel" evidence="12">
    <location>
        <begin position="330"/>
        <end position="722"/>
    </location>
</feature>
<evidence type="ECO:0000313" key="14">
    <source>
        <dbReference type="EMBL" id="MEA5138398.1"/>
    </source>
</evidence>
<dbReference type="Gene3D" id="2.60.40.1120">
    <property type="entry name" value="Carboxypeptidase-like, regulatory domain"/>
    <property type="match status" value="1"/>
</dbReference>